<accession>A0A255IDH7</accession>
<dbReference type="Proteomes" id="UP000247523">
    <property type="component" value="Unassembled WGS sequence"/>
</dbReference>
<dbReference type="InterPro" id="IPR039556">
    <property type="entry name" value="ICL/PEPM"/>
</dbReference>
<dbReference type="InterPro" id="IPR015813">
    <property type="entry name" value="Pyrv/PenolPyrv_kinase-like_dom"/>
</dbReference>
<dbReference type="OrthoDB" id="9802794at2"/>
<sequence>MDKKVYIAISADILHQGHINLINKAAELGKLTVGVLTDEAVASYKRYPIIDFEARKKIVASIKGVENVVPQENVDYVENLLQLKPDYVVHGDDWIDSIQSKVRERVIKTLKQWGGELIEIPYTKGISVDKLSTIISQDGTMPELRRARLRNILKLKPIVRVMEAHNGISALVVENAKVGKDESIESFDAMWLSSLTDSTAKGKPDIELVDMTSRINTINEIMEVTTKPIILDGDTGGLIEHFAYNIKTLERMGVSAIIIEDKIGLKKNSLFGTDVEQTQDTIEHFCEKIRTGRQALQTPEFMIIARIESLILKQGMEDAIERAKAYIKAGAHGIMIHSREKSPDEIFEFCEKYQEFGNDIPLVVVPTSFNQVYEKEFVKHGVSIVIYANQLIRSAYPAMMDTAKLILENERCFEADKKCMPIKEILTLIPGGN</sequence>
<organism evidence="7 8">
    <name type="scientific">Lachnotalea glycerini</name>
    <dbReference type="NCBI Taxonomy" id="1763509"/>
    <lineage>
        <taxon>Bacteria</taxon>
        <taxon>Bacillati</taxon>
        <taxon>Bacillota</taxon>
        <taxon>Clostridia</taxon>
        <taxon>Lachnospirales</taxon>
        <taxon>Lachnospiraceae</taxon>
        <taxon>Lachnotalea</taxon>
    </lineage>
</organism>
<dbReference type="AlphaFoldDB" id="A0A255IDH7"/>
<dbReference type="PANTHER" id="PTHR43793">
    <property type="entry name" value="FAD SYNTHASE"/>
    <property type="match status" value="1"/>
</dbReference>
<dbReference type="InterPro" id="IPR050385">
    <property type="entry name" value="Archaeal_FAD_synthase"/>
</dbReference>
<dbReference type="Gene3D" id="3.40.50.620">
    <property type="entry name" value="HUPs"/>
    <property type="match status" value="1"/>
</dbReference>
<dbReference type="NCBIfam" id="TIGR00125">
    <property type="entry name" value="cyt_tran_rel"/>
    <property type="match status" value="1"/>
</dbReference>
<dbReference type="GO" id="GO:0050188">
    <property type="term" value="F:phosphoenolpyruvate mutase activity"/>
    <property type="evidence" value="ECO:0007669"/>
    <property type="project" value="UniProtKB-EC"/>
</dbReference>
<dbReference type="NCBIfam" id="TIGR02320">
    <property type="entry name" value="PEP_mutase"/>
    <property type="match status" value="1"/>
</dbReference>
<reference evidence="6 9" key="2">
    <citation type="submission" date="2018-05" db="EMBL/GenBank/DDBJ databases">
        <title>Genomic Encyclopedia of Type Strains, Phase IV (KMG-IV): sequencing the most valuable type-strain genomes for metagenomic binning, comparative biology and taxonomic classification.</title>
        <authorList>
            <person name="Goeker M."/>
        </authorList>
    </citation>
    <scope>NUCLEOTIDE SEQUENCE [LARGE SCALE GENOMIC DNA]</scope>
    <source>
        <strain evidence="6 9">DSM 28816</strain>
    </source>
</reference>
<name>A0A255IDH7_9FIRM</name>
<dbReference type="EC" id="5.4.2.9" evidence="4"/>
<evidence type="ECO:0000313" key="7">
    <source>
        <dbReference type="EMBL" id="RDY28281.1"/>
    </source>
</evidence>
<dbReference type="InterPro" id="IPR040442">
    <property type="entry name" value="Pyrv_kinase-like_dom_sf"/>
</dbReference>
<reference evidence="7 8" key="1">
    <citation type="journal article" date="2017" name="Genome Announc.">
        <title>Draft Genome Sequence of a Sporulating and Motile Strain of Lachnotalea glycerini Isolated from Water in Quebec City, Canada.</title>
        <authorList>
            <person name="Maheux A.F."/>
            <person name="Boudreau D.K."/>
            <person name="Berube E."/>
            <person name="Boissinot M."/>
            <person name="Raymond F."/>
            <person name="Brodeur S."/>
            <person name="Corbeil J."/>
            <person name="Isabel S."/>
            <person name="Omar R.F."/>
            <person name="Bergeron M.G."/>
        </authorList>
    </citation>
    <scope>NUCLEOTIDE SEQUENCE [LARGE SCALE GENOMIC DNA]</scope>
    <source>
        <strain evidence="7 8">CCRI-19302</strain>
    </source>
</reference>
<dbReference type="InterPro" id="IPR012698">
    <property type="entry name" value="PEnolPyrv_PMutase_core"/>
</dbReference>
<evidence type="ECO:0000313" key="9">
    <source>
        <dbReference type="Proteomes" id="UP000247523"/>
    </source>
</evidence>
<dbReference type="GO" id="GO:0016779">
    <property type="term" value="F:nucleotidyltransferase activity"/>
    <property type="evidence" value="ECO:0007669"/>
    <property type="project" value="UniProtKB-KW"/>
</dbReference>
<dbReference type="Proteomes" id="UP000216411">
    <property type="component" value="Unassembled WGS sequence"/>
</dbReference>
<keyword evidence="3 7" id="KW-0413">Isomerase</keyword>
<evidence type="ECO:0000313" key="6">
    <source>
        <dbReference type="EMBL" id="PXV91855.1"/>
    </source>
</evidence>
<dbReference type="Gene3D" id="3.20.20.60">
    <property type="entry name" value="Phosphoenolpyruvate-binding domains"/>
    <property type="match status" value="1"/>
</dbReference>
<reference evidence="7" key="3">
    <citation type="submission" date="2018-07" db="EMBL/GenBank/DDBJ databases">
        <authorList>
            <person name="Quirk P.G."/>
            <person name="Krulwich T.A."/>
        </authorList>
    </citation>
    <scope>NUCLEOTIDE SEQUENCE</scope>
    <source>
        <strain evidence="7">CCRI-19302</strain>
    </source>
</reference>
<keyword evidence="8" id="KW-1185">Reference proteome</keyword>
<evidence type="ECO:0000256" key="2">
    <source>
        <dbReference type="ARBA" id="ARBA00022695"/>
    </source>
</evidence>
<proteinExistence type="predicted"/>
<protein>
    <recommendedName>
        <fullName evidence="4">phosphoenolpyruvate mutase</fullName>
        <ecNumber evidence="4">5.4.2.9</ecNumber>
    </recommendedName>
</protein>
<keyword evidence="1" id="KW-0808">Transferase</keyword>
<keyword evidence="7" id="KW-0670">Pyruvate</keyword>
<dbReference type="Pfam" id="PF13714">
    <property type="entry name" value="PEP_mutase"/>
    <property type="match status" value="1"/>
</dbReference>
<dbReference type="RefSeq" id="WP_094378334.1">
    <property type="nucleotide sequence ID" value="NZ_NOKA02000090.1"/>
</dbReference>
<evidence type="ECO:0000256" key="3">
    <source>
        <dbReference type="ARBA" id="ARBA00023235"/>
    </source>
</evidence>
<gene>
    <name evidence="7" type="primary">aepX</name>
    <name evidence="6" type="ORF">C8E03_103426</name>
    <name evidence="7" type="ORF">CG710_019865</name>
</gene>
<dbReference type="CDD" id="cd00377">
    <property type="entry name" value="ICL_PEPM"/>
    <property type="match status" value="1"/>
</dbReference>
<keyword evidence="2" id="KW-0548">Nucleotidyltransferase</keyword>
<dbReference type="Pfam" id="PF01467">
    <property type="entry name" value="CTP_transf_like"/>
    <property type="match status" value="1"/>
</dbReference>
<dbReference type="EMBL" id="NOKA02000090">
    <property type="protein sequence ID" value="RDY28281.1"/>
    <property type="molecule type" value="Genomic_DNA"/>
</dbReference>
<dbReference type="EMBL" id="QICS01000003">
    <property type="protein sequence ID" value="PXV91855.1"/>
    <property type="molecule type" value="Genomic_DNA"/>
</dbReference>
<comment type="caution">
    <text evidence="7">The sequence shown here is derived from an EMBL/GenBank/DDBJ whole genome shotgun (WGS) entry which is preliminary data.</text>
</comment>
<dbReference type="InterPro" id="IPR004821">
    <property type="entry name" value="Cyt_trans-like"/>
</dbReference>
<evidence type="ECO:0000256" key="1">
    <source>
        <dbReference type="ARBA" id="ARBA00022679"/>
    </source>
</evidence>
<evidence type="ECO:0000313" key="8">
    <source>
        <dbReference type="Proteomes" id="UP000216411"/>
    </source>
</evidence>
<dbReference type="SUPFAM" id="SSF51621">
    <property type="entry name" value="Phosphoenolpyruvate/pyruvate domain"/>
    <property type="match status" value="1"/>
</dbReference>
<feature type="domain" description="Cytidyltransferase-like" evidence="5">
    <location>
        <begin position="12"/>
        <end position="124"/>
    </location>
</feature>
<dbReference type="SUPFAM" id="SSF52374">
    <property type="entry name" value="Nucleotidylyl transferase"/>
    <property type="match status" value="1"/>
</dbReference>
<evidence type="ECO:0000259" key="5">
    <source>
        <dbReference type="Pfam" id="PF01467"/>
    </source>
</evidence>
<dbReference type="PANTHER" id="PTHR43793:SF1">
    <property type="entry name" value="FAD SYNTHASE"/>
    <property type="match status" value="1"/>
</dbReference>
<evidence type="ECO:0000256" key="4">
    <source>
        <dbReference type="ARBA" id="ARBA00024063"/>
    </source>
</evidence>
<dbReference type="InterPro" id="IPR014729">
    <property type="entry name" value="Rossmann-like_a/b/a_fold"/>
</dbReference>